<accession>A0ACC2RI09</accession>
<organism evidence="1 2">
    <name type="scientific">Entomophthora muscae</name>
    <dbReference type="NCBI Taxonomy" id="34485"/>
    <lineage>
        <taxon>Eukaryota</taxon>
        <taxon>Fungi</taxon>
        <taxon>Fungi incertae sedis</taxon>
        <taxon>Zoopagomycota</taxon>
        <taxon>Entomophthoromycotina</taxon>
        <taxon>Entomophthoromycetes</taxon>
        <taxon>Entomophthorales</taxon>
        <taxon>Entomophthoraceae</taxon>
        <taxon>Entomophthora</taxon>
    </lineage>
</organism>
<name>A0ACC2RI09_9FUNG</name>
<reference evidence="1" key="1">
    <citation type="submission" date="2022-04" db="EMBL/GenBank/DDBJ databases">
        <title>Genome of the entomopathogenic fungus Entomophthora muscae.</title>
        <authorList>
            <person name="Elya C."/>
            <person name="Lovett B.R."/>
            <person name="Lee E."/>
            <person name="Macias A.M."/>
            <person name="Hajek A.E."/>
            <person name="De Bivort B.L."/>
            <person name="Kasson M.T."/>
            <person name="De Fine Licht H.H."/>
            <person name="Stajich J.E."/>
        </authorList>
    </citation>
    <scope>NUCLEOTIDE SEQUENCE</scope>
    <source>
        <strain evidence="1">Berkeley</strain>
    </source>
</reference>
<dbReference type="Proteomes" id="UP001165960">
    <property type="component" value="Unassembled WGS sequence"/>
</dbReference>
<keyword evidence="2" id="KW-1185">Reference proteome</keyword>
<comment type="caution">
    <text evidence="1">The sequence shown here is derived from an EMBL/GenBank/DDBJ whole genome shotgun (WGS) entry which is preliminary data.</text>
</comment>
<evidence type="ECO:0000313" key="1">
    <source>
        <dbReference type="EMBL" id="KAJ9049726.1"/>
    </source>
</evidence>
<sequence>MAEETWAMRLLFLLASAVSGKVVFPAECNRAGLNIMCSGPSCPPCWLTRPNGEYHCYDYTPEKICPFDAEDVSSQLATQPTKTSTTKPTPTPKPPSSPATRTSYRSTSTVIVYVTVTVDDSSPRPASNHFSAYAVVIYSFPLVMLQ</sequence>
<proteinExistence type="predicted"/>
<dbReference type="EMBL" id="QTSX02007205">
    <property type="protein sequence ID" value="KAJ9049726.1"/>
    <property type="molecule type" value="Genomic_DNA"/>
</dbReference>
<evidence type="ECO:0000313" key="2">
    <source>
        <dbReference type="Proteomes" id="UP001165960"/>
    </source>
</evidence>
<gene>
    <name evidence="1" type="ORF">DSO57_1021620</name>
</gene>
<protein>
    <submittedName>
        <fullName evidence="1">Uncharacterized protein</fullName>
    </submittedName>
</protein>